<dbReference type="InterPro" id="IPR002765">
    <property type="entry name" value="UPF0145_YbjQ-like"/>
</dbReference>
<evidence type="ECO:0000256" key="2">
    <source>
        <dbReference type="SAM" id="MobiDB-lite"/>
    </source>
</evidence>
<evidence type="ECO:0008006" key="5">
    <source>
        <dbReference type="Google" id="ProtNLM"/>
    </source>
</evidence>
<name>A0AAW0QDP5_9PEZI</name>
<comment type="similarity">
    <text evidence="1">Belongs to the UPF0145 family.</text>
</comment>
<dbReference type="AlphaFoldDB" id="A0AAW0QDP5"/>
<dbReference type="SUPFAM" id="SSF117782">
    <property type="entry name" value="YbjQ-like"/>
    <property type="match status" value="1"/>
</dbReference>
<evidence type="ECO:0000313" key="3">
    <source>
        <dbReference type="EMBL" id="KAK8100374.1"/>
    </source>
</evidence>
<dbReference type="InterPro" id="IPR035439">
    <property type="entry name" value="UPF0145_dom_sf"/>
</dbReference>
<evidence type="ECO:0000256" key="1">
    <source>
        <dbReference type="ARBA" id="ARBA00010751"/>
    </source>
</evidence>
<dbReference type="Pfam" id="PF01906">
    <property type="entry name" value="YbjQ_1"/>
    <property type="match status" value="1"/>
</dbReference>
<gene>
    <name evidence="3" type="ORF">PG999_010748</name>
</gene>
<dbReference type="Proteomes" id="UP001392437">
    <property type="component" value="Unassembled WGS sequence"/>
</dbReference>
<reference evidence="3 4" key="1">
    <citation type="submission" date="2023-01" db="EMBL/GenBank/DDBJ databases">
        <title>Analysis of 21 Apiospora genomes using comparative genomics revels a genus with tremendous synthesis potential of carbohydrate active enzymes and secondary metabolites.</title>
        <authorList>
            <person name="Sorensen T."/>
        </authorList>
    </citation>
    <scope>NUCLEOTIDE SEQUENCE [LARGE SCALE GENOMIC DNA]</scope>
    <source>
        <strain evidence="3 4">CBS 117206</strain>
    </source>
</reference>
<dbReference type="PANTHER" id="PTHR34068:SF2">
    <property type="entry name" value="UPF0145 PROTEIN SCO3412"/>
    <property type="match status" value="1"/>
</dbReference>
<dbReference type="PANTHER" id="PTHR34068">
    <property type="entry name" value="UPF0145 PROTEIN YBJQ"/>
    <property type="match status" value="1"/>
</dbReference>
<feature type="region of interest" description="Disordered" evidence="2">
    <location>
        <begin position="1"/>
        <end position="57"/>
    </location>
</feature>
<feature type="compositionally biased region" description="Low complexity" evidence="2">
    <location>
        <begin position="43"/>
        <end position="57"/>
    </location>
</feature>
<feature type="compositionally biased region" description="Polar residues" evidence="2">
    <location>
        <begin position="16"/>
        <end position="31"/>
    </location>
</feature>
<protein>
    <recommendedName>
        <fullName evidence="5">DUF74-domain-containing protein</fullName>
    </recommendedName>
</protein>
<sequence length="159" mass="16848">MLSNRKSMLAVPAPNRASTFSTSPAPQQQMHAFSVSHPESEPHSGTPSVPTSTTPTLPGYRVVRTLGAVYGSTTCARKETKSLLKSVTGFGSEAKSLTHLLYNAREQATARLVVDCLARGGNAVVGVGYGESEILGFAQVSVYGTAVYVEKEAENPFKN</sequence>
<keyword evidence="4" id="KW-1185">Reference proteome</keyword>
<dbReference type="EMBL" id="JAQQWP010000009">
    <property type="protein sequence ID" value="KAK8100374.1"/>
    <property type="molecule type" value="Genomic_DNA"/>
</dbReference>
<accession>A0AAW0QDP5</accession>
<comment type="caution">
    <text evidence="3">The sequence shown here is derived from an EMBL/GenBank/DDBJ whole genome shotgun (WGS) entry which is preliminary data.</text>
</comment>
<organism evidence="3 4">
    <name type="scientific">Apiospora kogelbergensis</name>
    <dbReference type="NCBI Taxonomy" id="1337665"/>
    <lineage>
        <taxon>Eukaryota</taxon>
        <taxon>Fungi</taxon>
        <taxon>Dikarya</taxon>
        <taxon>Ascomycota</taxon>
        <taxon>Pezizomycotina</taxon>
        <taxon>Sordariomycetes</taxon>
        <taxon>Xylariomycetidae</taxon>
        <taxon>Amphisphaeriales</taxon>
        <taxon>Apiosporaceae</taxon>
        <taxon>Apiospora</taxon>
    </lineage>
</organism>
<dbReference type="Gene3D" id="3.30.110.70">
    <property type="entry name" value="Hypothetical protein apc22750. Chain B"/>
    <property type="match status" value="1"/>
</dbReference>
<evidence type="ECO:0000313" key="4">
    <source>
        <dbReference type="Proteomes" id="UP001392437"/>
    </source>
</evidence>
<proteinExistence type="inferred from homology"/>